<evidence type="ECO:0000313" key="7">
    <source>
        <dbReference type="Proteomes" id="UP000078090"/>
    </source>
</evidence>
<dbReference type="Gene3D" id="1.10.357.10">
    <property type="entry name" value="Tetracycline Repressor, domain 2"/>
    <property type="match status" value="1"/>
</dbReference>
<proteinExistence type="predicted"/>
<dbReference type="Proteomes" id="UP000077763">
    <property type="component" value="Unassembled WGS sequence"/>
</dbReference>
<evidence type="ECO:0000313" key="4">
    <source>
        <dbReference type="EMBL" id="OAI07222.1"/>
    </source>
</evidence>
<evidence type="ECO:0000313" key="5">
    <source>
        <dbReference type="EMBL" id="OAI08317.1"/>
    </source>
</evidence>
<feature type="DNA-binding region" description="H-T-H motif" evidence="2">
    <location>
        <begin position="28"/>
        <end position="47"/>
    </location>
</feature>
<dbReference type="EMBL" id="LUUG01000045">
    <property type="protein sequence ID" value="OAI08317.1"/>
    <property type="molecule type" value="Genomic_DNA"/>
</dbReference>
<dbReference type="InterPro" id="IPR009057">
    <property type="entry name" value="Homeodomain-like_sf"/>
</dbReference>
<dbReference type="Pfam" id="PF00440">
    <property type="entry name" value="TetR_N"/>
    <property type="match status" value="1"/>
</dbReference>
<feature type="domain" description="HTH tetR-type" evidence="3">
    <location>
        <begin position="5"/>
        <end position="65"/>
    </location>
</feature>
<evidence type="ECO:0000256" key="1">
    <source>
        <dbReference type="ARBA" id="ARBA00023125"/>
    </source>
</evidence>
<dbReference type="PROSITE" id="PS50977">
    <property type="entry name" value="HTH_TETR_2"/>
    <property type="match status" value="1"/>
</dbReference>
<dbReference type="EMBL" id="LUUH01000029">
    <property type="protein sequence ID" value="OAI07222.1"/>
    <property type="molecule type" value="Genomic_DNA"/>
</dbReference>
<name>A0A177MR76_METMH</name>
<keyword evidence="1 2" id="KW-0238">DNA-binding</keyword>
<evidence type="ECO:0000256" key="2">
    <source>
        <dbReference type="PROSITE-ProRule" id="PRU00335"/>
    </source>
</evidence>
<dbReference type="SUPFAM" id="SSF46689">
    <property type="entry name" value="Homeodomain-like"/>
    <property type="match status" value="1"/>
</dbReference>
<organism evidence="5 7">
    <name type="scientific">Methylomonas methanica</name>
    <dbReference type="NCBI Taxonomy" id="421"/>
    <lineage>
        <taxon>Bacteria</taxon>
        <taxon>Pseudomonadati</taxon>
        <taxon>Pseudomonadota</taxon>
        <taxon>Gammaproteobacteria</taxon>
        <taxon>Methylococcales</taxon>
        <taxon>Methylococcaceae</taxon>
        <taxon>Methylomonas</taxon>
    </lineage>
</organism>
<gene>
    <name evidence="5" type="ORF">A1332_07460</name>
    <name evidence="4" type="ORF">A1353_07660</name>
</gene>
<dbReference type="AlphaFoldDB" id="A0A177MR76"/>
<evidence type="ECO:0000313" key="6">
    <source>
        <dbReference type="Proteomes" id="UP000077763"/>
    </source>
</evidence>
<dbReference type="Proteomes" id="UP000078090">
    <property type="component" value="Unassembled WGS sequence"/>
</dbReference>
<dbReference type="PRINTS" id="PR00455">
    <property type="entry name" value="HTHTETR"/>
</dbReference>
<dbReference type="InterPro" id="IPR001647">
    <property type="entry name" value="HTH_TetR"/>
</dbReference>
<comment type="caution">
    <text evidence="5">The sequence shown here is derived from an EMBL/GenBank/DDBJ whole genome shotgun (WGS) entry which is preliminary data.</text>
</comment>
<dbReference type="GO" id="GO:0003677">
    <property type="term" value="F:DNA binding"/>
    <property type="evidence" value="ECO:0007669"/>
    <property type="project" value="UniProtKB-UniRule"/>
</dbReference>
<dbReference type="InterPro" id="IPR050624">
    <property type="entry name" value="HTH-type_Tx_Regulator"/>
</dbReference>
<accession>A0A177MR76</accession>
<evidence type="ECO:0000259" key="3">
    <source>
        <dbReference type="PROSITE" id="PS50977"/>
    </source>
</evidence>
<dbReference type="RefSeq" id="WP_064007094.1">
    <property type="nucleotide sequence ID" value="NZ_LUUG01000045.1"/>
</dbReference>
<dbReference type="OrthoDB" id="116240at2"/>
<dbReference type="PANTHER" id="PTHR43479:SF11">
    <property type="entry name" value="ACREF_ENVCD OPERON REPRESSOR-RELATED"/>
    <property type="match status" value="1"/>
</dbReference>
<protein>
    <recommendedName>
        <fullName evidence="3">HTH tetR-type domain-containing protein</fullName>
    </recommendedName>
</protein>
<sequence>MNENNALKNHILNVASDLFYKKGIKSTGVDAIVKSSEVAKMSFYKYFPSKNDLIKEYLEKDCKVLEYRLRAELQKKNICTEKALAIFSYFAELSSMEGYRGSAFINVFIETSMDLEFIKDQSLKFNSTLIKLFYEQLNYDFSKDVSTKMAEQFTQLLIGAIIQAQMKNSCDPVLFAQSTAKELIEKNYAENCYCS</sequence>
<dbReference type="PANTHER" id="PTHR43479">
    <property type="entry name" value="ACREF/ENVCD OPERON REPRESSOR-RELATED"/>
    <property type="match status" value="1"/>
</dbReference>
<reference evidence="6 7" key="1">
    <citation type="submission" date="2016-03" db="EMBL/GenBank/DDBJ databases">
        <authorList>
            <person name="Ploux O."/>
        </authorList>
    </citation>
    <scope>NUCLEOTIDE SEQUENCE [LARGE SCALE GENOMIC DNA]</scope>
    <source>
        <strain evidence="5 7">R-45363</strain>
        <strain evidence="4 6">R-45371</strain>
    </source>
</reference>